<organism evidence="5 6">
    <name type="scientific">Almyronema epifaneia S1</name>
    <dbReference type="NCBI Taxonomy" id="2991925"/>
    <lineage>
        <taxon>Bacteria</taxon>
        <taxon>Bacillati</taxon>
        <taxon>Cyanobacteriota</taxon>
        <taxon>Cyanophyceae</taxon>
        <taxon>Nodosilineales</taxon>
        <taxon>Nodosilineaceae</taxon>
        <taxon>Almyronema</taxon>
        <taxon>Almyronema epifaneia</taxon>
    </lineage>
</organism>
<keyword evidence="3" id="KW-0808">Transferase</keyword>
<proteinExistence type="inferred from homology"/>
<dbReference type="Gene3D" id="3.90.400.10">
    <property type="entry name" value="Oligo-1,6-glucosidase, Domain 2"/>
    <property type="match status" value="1"/>
</dbReference>
<gene>
    <name evidence="5" type="ORF">ACFVKH_08765</name>
</gene>
<comment type="caution">
    <text evidence="5">The sequence shown here is derived from an EMBL/GenBank/DDBJ whole genome shotgun (WGS) entry which is preliminary data.</text>
</comment>
<dbReference type="GO" id="GO:0016787">
    <property type="term" value="F:hydrolase activity"/>
    <property type="evidence" value="ECO:0007669"/>
    <property type="project" value="UniProtKB-KW"/>
</dbReference>
<evidence type="ECO:0000256" key="1">
    <source>
        <dbReference type="ARBA" id="ARBA00008452"/>
    </source>
</evidence>
<sequence length="647" mass="72591">MARQRIAYRSTPDYTQPLIEVPAKVRDRLFERLSFLYGSGKAKRYLPELERLLKVHCAHKVLATTAAEPSLEPGDRFSEKDLVLITYGDLIQGQGRSPLASLAQFLQQLPKFANVINTLHILPFFPYSSDRGFSITDFHVVDPKLGSWQDITALGSQYQLMFDGVFNHVSAQSLAFQEMLNGNPLYRDVFTTYTSPGELTLEQRQMILRPRTSDILTQYHSINGPVWVWTTFSPDQIDLNYRNPHVLLGVVETLLLYVRRGANIIRLDAVTYLWDEPGTTGANLAQTHEVIKLLRDVLSVADPTVSLITETNIPHADNIAYFGDGTDEAHMVYNFALPPLVLYTFYQQDATALTNWAKTLTYPSATTTFFNILDTHDGIGLMGVKDILPAAEIQFLLQQARDQGAFISYRTSEKGQKEPYEINTTWFSALSLDSSPEDLSFQVKRYVASRSLALVLRGVPGIYLHGLMGSQNDVDTVLRTQSKRDINRQIIRQVDIIKAIADPQSKLSHLMQQLGRLLEIRVRQPAFHPNGAQRILALGPEVFAVLRISPDCTQHILTLTNVTACACRLEISLAELGITGLHPTELAPASSSDEPIICAIPDDSHWYDLVGRRGWRATQQKLAIALEPYDVVWLVPFVELEQAIESG</sequence>
<dbReference type="PANTHER" id="PTHR38784:SF1">
    <property type="entry name" value="SUCROSE PHOSPHORYLASE"/>
    <property type="match status" value="1"/>
</dbReference>
<name>A0ABW6IE82_9CYAN</name>
<dbReference type="PANTHER" id="PTHR38784">
    <property type="entry name" value="SUCROSE PHOSPHORYLASE"/>
    <property type="match status" value="1"/>
</dbReference>
<dbReference type="InterPro" id="IPR045857">
    <property type="entry name" value="O16G_dom_2"/>
</dbReference>
<dbReference type="RefSeq" id="WP_377964048.1">
    <property type="nucleotide sequence ID" value="NZ_JBHZOL010000064.1"/>
</dbReference>
<dbReference type="InterPro" id="IPR006047">
    <property type="entry name" value="GH13_cat_dom"/>
</dbReference>
<evidence type="ECO:0000256" key="2">
    <source>
        <dbReference type="ARBA" id="ARBA00022676"/>
    </source>
</evidence>
<feature type="domain" description="Glycosyl hydrolase family 13 catalytic" evidence="4">
    <location>
        <begin position="75"/>
        <end position="436"/>
    </location>
</feature>
<keyword evidence="5" id="KW-0378">Hydrolase</keyword>
<dbReference type="EMBL" id="JBHZOL010000064">
    <property type="protein sequence ID" value="MFE4106364.1"/>
    <property type="molecule type" value="Genomic_DNA"/>
</dbReference>
<evidence type="ECO:0000256" key="3">
    <source>
        <dbReference type="ARBA" id="ARBA00022679"/>
    </source>
</evidence>
<dbReference type="Proteomes" id="UP001600165">
    <property type="component" value="Unassembled WGS sequence"/>
</dbReference>
<dbReference type="InterPro" id="IPR017853">
    <property type="entry name" value="GH"/>
</dbReference>
<comment type="similarity">
    <text evidence="1">Belongs to the glycosyl hydrolase 13 family. Sucrose phosphorylase subfamily.</text>
</comment>
<dbReference type="SMART" id="SM00642">
    <property type="entry name" value="Aamy"/>
    <property type="match status" value="1"/>
</dbReference>
<keyword evidence="2" id="KW-0328">Glycosyltransferase</keyword>
<dbReference type="Gene3D" id="3.20.20.80">
    <property type="entry name" value="Glycosidases"/>
    <property type="match status" value="1"/>
</dbReference>
<keyword evidence="6" id="KW-1185">Reference proteome</keyword>
<dbReference type="Pfam" id="PF00128">
    <property type="entry name" value="Alpha-amylase"/>
    <property type="match status" value="1"/>
</dbReference>
<protein>
    <submittedName>
        <fullName evidence="5">Alpha-amylase family glycosyl hydrolase</fullName>
    </submittedName>
</protein>
<reference evidence="5 6" key="1">
    <citation type="submission" date="2024-10" db="EMBL/GenBank/DDBJ databases">
        <authorList>
            <person name="Ratan Roy A."/>
            <person name="Morales Sandoval P.H."/>
            <person name="De Los Santos Villalobos S."/>
            <person name="Chakraborty S."/>
            <person name="Mukherjee J."/>
        </authorList>
    </citation>
    <scope>NUCLEOTIDE SEQUENCE [LARGE SCALE GENOMIC DNA]</scope>
    <source>
        <strain evidence="5 6">S1</strain>
    </source>
</reference>
<evidence type="ECO:0000313" key="5">
    <source>
        <dbReference type="EMBL" id="MFE4106364.1"/>
    </source>
</evidence>
<accession>A0ABW6IE82</accession>
<evidence type="ECO:0000259" key="4">
    <source>
        <dbReference type="SMART" id="SM00642"/>
    </source>
</evidence>
<dbReference type="SUPFAM" id="SSF51445">
    <property type="entry name" value="(Trans)glycosidases"/>
    <property type="match status" value="1"/>
</dbReference>
<evidence type="ECO:0000313" key="6">
    <source>
        <dbReference type="Proteomes" id="UP001600165"/>
    </source>
</evidence>